<protein>
    <recommendedName>
        <fullName evidence="4">Spore coat protein U domain-containing protein</fullName>
    </recommendedName>
</protein>
<dbReference type="EMBL" id="JOJP01000001">
    <property type="protein sequence ID" value="KEI70073.1"/>
    <property type="molecule type" value="Genomic_DNA"/>
</dbReference>
<evidence type="ECO:0000313" key="3">
    <source>
        <dbReference type="Proteomes" id="UP000027997"/>
    </source>
</evidence>
<reference evidence="2 3" key="1">
    <citation type="submission" date="2014-06" db="EMBL/GenBank/DDBJ databases">
        <title>Whole Genome Sequences of Three Symbiotic Endozoicomonas Bacteria.</title>
        <authorList>
            <person name="Neave M.J."/>
            <person name="Apprill A."/>
            <person name="Voolstra C.R."/>
        </authorList>
    </citation>
    <scope>NUCLEOTIDE SEQUENCE [LARGE SCALE GENOMIC DNA]</scope>
    <source>
        <strain evidence="2 3">DSM 22380</strain>
    </source>
</reference>
<keyword evidence="1" id="KW-0732">Signal</keyword>
<feature type="chain" id="PRO_5001758778" description="Spore coat protein U domain-containing protein" evidence="1">
    <location>
        <begin position="26"/>
        <end position="189"/>
    </location>
</feature>
<proteinExistence type="predicted"/>
<evidence type="ECO:0008006" key="4">
    <source>
        <dbReference type="Google" id="ProtNLM"/>
    </source>
</evidence>
<keyword evidence="3" id="KW-1185">Reference proteome</keyword>
<accession>A0A081K7E7</accession>
<dbReference type="AlphaFoldDB" id="A0A081K7E7"/>
<dbReference type="RefSeq" id="WP_020584189.1">
    <property type="nucleotide sequence ID" value="NZ_JOJP01000001.1"/>
</dbReference>
<dbReference type="Proteomes" id="UP000027997">
    <property type="component" value="Unassembled WGS sequence"/>
</dbReference>
<evidence type="ECO:0000313" key="2">
    <source>
        <dbReference type="EMBL" id="KEI70073.1"/>
    </source>
</evidence>
<comment type="caution">
    <text evidence="2">The sequence shown here is derived from an EMBL/GenBank/DDBJ whole genome shotgun (WGS) entry which is preliminary data.</text>
</comment>
<name>A0A081K7E7_9GAMM</name>
<sequence>MKTLKTLALATAVSAGLLGSVGAMAAVDGDLTETTSTGKFDINLNIPGKVAIWGMRDLPFTSAGATSQTINACVFSSTARAQFLLNTTNTDFQLKDNGTKGADYTVTVKESGSSISSTWGTDYLANNQASPINFNVASGTEPNNTGGVIDEVCAVGGDFQKIDVTVTLSNVVSTTGTYTDEVTLVVSAI</sequence>
<evidence type="ECO:0000256" key="1">
    <source>
        <dbReference type="SAM" id="SignalP"/>
    </source>
</evidence>
<gene>
    <name evidence="2" type="ORF">GV64_04325</name>
</gene>
<feature type="signal peptide" evidence="1">
    <location>
        <begin position="1"/>
        <end position="25"/>
    </location>
</feature>
<organism evidence="2 3">
    <name type="scientific">Endozoicomonas elysicola</name>
    <dbReference type="NCBI Taxonomy" id="305900"/>
    <lineage>
        <taxon>Bacteria</taxon>
        <taxon>Pseudomonadati</taxon>
        <taxon>Pseudomonadota</taxon>
        <taxon>Gammaproteobacteria</taxon>
        <taxon>Oceanospirillales</taxon>
        <taxon>Endozoicomonadaceae</taxon>
        <taxon>Endozoicomonas</taxon>
    </lineage>
</organism>
<dbReference type="STRING" id="305900.GV64_04325"/>